<reference evidence="4 5" key="1">
    <citation type="submission" date="2019-01" db="EMBL/GenBank/DDBJ databases">
        <title>Pseudolysobacter antarctica gen. nov., sp. nov., isolated from Fildes Peninsula, Antarctica.</title>
        <authorList>
            <person name="Wei Z."/>
            <person name="Peng F."/>
        </authorList>
    </citation>
    <scope>NUCLEOTIDE SEQUENCE [LARGE SCALE GENOMIC DNA]</scope>
    <source>
        <strain evidence="4 5">AQ6-296</strain>
    </source>
</reference>
<dbReference type="OrthoDB" id="5957825at2"/>
<dbReference type="Gene3D" id="2.60.40.10">
    <property type="entry name" value="Immunoglobulins"/>
    <property type="match status" value="4"/>
</dbReference>
<dbReference type="Pfam" id="PF08263">
    <property type="entry name" value="LRRNT_2"/>
    <property type="match status" value="2"/>
</dbReference>
<dbReference type="InterPro" id="IPR046959">
    <property type="entry name" value="PRK1-6/SRF4-like"/>
</dbReference>
<evidence type="ECO:0000313" key="5">
    <source>
        <dbReference type="Proteomes" id="UP000291562"/>
    </source>
</evidence>
<keyword evidence="5" id="KW-1185">Reference proteome</keyword>
<feature type="signal peptide" evidence="1">
    <location>
        <begin position="1"/>
        <end position="26"/>
    </location>
</feature>
<protein>
    <recommendedName>
        <fullName evidence="6">Bacterial Ig-like domain-containing protein</fullName>
    </recommendedName>
</protein>
<keyword evidence="1" id="KW-0732">Signal</keyword>
<dbReference type="SUPFAM" id="SSF52058">
    <property type="entry name" value="L domain-like"/>
    <property type="match status" value="3"/>
</dbReference>
<feature type="domain" description="Leucine-rich repeat-containing N-terminal plant-type" evidence="2">
    <location>
        <begin position="32"/>
        <end position="68"/>
    </location>
</feature>
<evidence type="ECO:0000313" key="4">
    <source>
        <dbReference type="EMBL" id="QBB71199.1"/>
    </source>
</evidence>
<feature type="domain" description="Leucine-rich repeat-containing N-terminal plant-type" evidence="2">
    <location>
        <begin position="380"/>
        <end position="421"/>
    </location>
</feature>
<dbReference type="Pfam" id="PF16640">
    <property type="entry name" value="Big_3_5"/>
    <property type="match status" value="3"/>
</dbReference>
<dbReference type="PANTHER" id="PTHR48007:SF76">
    <property type="entry name" value="OS03G0145102 PROTEIN"/>
    <property type="match status" value="1"/>
</dbReference>
<dbReference type="KEGG" id="xbc:ELE36_13020"/>
<feature type="domain" description="Bacterial Ig-like" evidence="3">
    <location>
        <begin position="282"/>
        <end position="370"/>
    </location>
</feature>
<gene>
    <name evidence="4" type="ORF">ELE36_13020</name>
</gene>
<dbReference type="PANTHER" id="PTHR48007">
    <property type="entry name" value="LEUCINE-RICH REPEAT RECEPTOR-LIKE PROTEIN KINASE PXC1"/>
    <property type="match status" value="1"/>
</dbReference>
<dbReference type="InterPro" id="IPR013210">
    <property type="entry name" value="LRR_N_plant-typ"/>
</dbReference>
<evidence type="ECO:0000259" key="2">
    <source>
        <dbReference type="Pfam" id="PF08263"/>
    </source>
</evidence>
<sequence length="1302" mass="133130">MKFPLPTFALLIGLAAGLGLTQTATATTQVERAALVRLFDQTGGPNWTNNTNWNGPRVCGFWFGVICDNFDTIVGLDLHNNHLVGRLPALTDLAALSSFDFSQNVLTGPIPALNDLASLQDFNISSNQFSGSIPTLTALTNLRTFDAFSNQLTGPIPALNGLVNLQNLNLGNNQLTGSMVNVQRASGLIVVNLSGNVLTGKVPDLTELTNLRRFNIGGNGLTGQLPAVPPSLTNGLSFLCSNPLVPATNPPSTIDTAWNAATGQSPWSKDCTKRTTLVSVIADNTSAAAGVPVKVSITVSANDGIGLPSGNVTVVDDLDSTAICIAALSPITQNESLGECTVNFTSIGKHTLTAGYPGDFTFAPNSNIAVVINPVLADLELAALVKLFADTDGEHWTRNDNWNNSGDPCAAATPWFGITCSVDRTHVIGLDLHNNRLSGGTSNALTGGALAIEGLRSLRTLNISTNQLRGVFPNLNFTNNLQFVLADHNGFISTPIPPMNGSLVNGASKLCPNAFTPAITPPSNFDNIWNAATGTTPWSKDCVQREVKISANANPNPAHIGDIVTFSIIVAPRIGTGTPTGSVKIADALAPQDFCTSPLIAGSTSCTLKFASNGIHQVVTDYEGDNLFALNQTSTQQIVEALPDSERAVLDALFLQTDGPNWTDKTNWPYGESCKRYAVICDVDGTHVVSIQLFNNNLFGSLPSLSALASLQLFDFSGNQLRGSIPPLVGLNSLETFDVSQNQLTGSIPDLTGIRNLKALVLFNNSLTGSIPALTDQVSLLKLNVGGNGLTGTLVAPPPSIGLQASLCPNPLPPSAEPPSAIDIAWNAITGKNPWSKDCNLSAALVTLSATPNPVKSNSAVAITVTVDPVPGGTGAPDGTVTIADSLDLDVSCTVTLKDGRGACGLILVKNGTHTLTAGYSGSASLSHGSGSAEVIVLASINDHTIGGAVSGLAGTGLVLSLNAGAQTLAIPANGGFVFPAELTDGSSYAVSVVTQPIAPVQICTVANGSGNVAGDDVSTIKVNCSATSFTVNAQAGPSGTITPSGSQAVAAGTPVSFTVRPDAGHMISAVAGCGGGLSQANVYTTAPVNADCTVTASFSAGPVNGACGTDNGQILSAQPVRLCSAGTPSAVLGSGPWTWTCAGSSGGTTASCAANAAVLTGTTTTLSLNPNPVGVNADVTASVNVLTIASLASTFNPAISAMPGGTVQISDGAVTCTAPPSGSCVLRFATPGVHAVTATYGGDANFAASSITINETVNAPVQGNVAQIPTLSEWLLDLLGAVLACTALIHLHRRISPRFLP</sequence>
<dbReference type="InterPro" id="IPR032109">
    <property type="entry name" value="Big_3_5"/>
</dbReference>
<dbReference type="Gene3D" id="3.80.10.10">
    <property type="entry name" value="Ribonuclease Inhibitor"/>
    <property type="match status" value="4"/>
</dbReference>
<dbReference type="EMBL" id="CP035704">
    <property type="protein sequence ID" value="QBB71199.1"/>
    <property type="molecule type" value="Genomic_DNA"/>
</dbReference>
<dbReference type="Proteomes" id="UP000291562">
    <property type="component" value="Chromosome"/>
</dbReference>
<dbReference type="RefSeq" id="WP_129833970.1">
    <property type="nucleotide sequence ID" value="NZ_CP035704.1"/>
</dbReference>
<accession>A0A411HKZ4</accession>
<feature type="chain" id="PRO_5019507636" description="Bacterial Ig-like domain-containing protein" evidence="1">
    <location>
        <begin position="27"/>
        <end position="1302"/>
    </location>
</feature>
<name>A0A411HKZ4_9GAMM</name>
<dbReference type="InterPro" id="IPR013783">
    <property type="entry name" value="Ig-like_fold"/>
</dbReference>
<feature type="domain" description="Bacterial Ig-like" evidence="3">
    <location>
        <begin position="848"/>
        <end position="934"/>
    </location>
</feature>
<feature type="domain" description="Bacterial Ig-like" evidence="3">
    <location>
        <begin position="552"/>
        <end position="636"/>
    </location>
</feature>
<dbReference type="InterPro" id="IPR032675">
    <property type="entry name" value="LRR_dom_sf"/>
</dbReference>
<organism evidence="4 5">
    <name type="scientific">Pseudolysobacter antarcticus</name>
    <dbReference type="NCBI Taxonomy" id="2511995"/>
    <lineage>
        <taxon>Bacteria</taxon>
        <taxon>Pseudomonadati</taxon>
        <taxon>Pseudomonadota</taxon>
        <taxon>Gammaproteobacteria</taxon>
        <taxon>Lysobacterales</taxon>
        <taxon>Rhodanobacteraceae</taxon>
        <taxon>Pseudolysobacter</taxon>
    </lineage>
</organism>
<evidence type="ECO:0000259" key="3">
    <source>
        <dbReference type="Pfam" id="PF16640"/>
    </source>
</evidence>
<evidence type="ECO:0008006" key="6">
    <source>
        <dbReference type="Google" id="ProtNLM"/>
    </source>
</evidence>
<proteinExistence type="predicted"/>
<evidence type="ECO:0000256" key="1">
    <source>
        <dbReference type="SAM" id="SignalP"/>
    </source>
</evidence>